<name>A0A9Y2MV46_9PSEU</name>
<organism evidence="6 7">
    <name type="scientific">Amycolatopsis carbonis</name>
    <dbReference type="NCBI Taxonomy" id="715471"/>
    <lineage>
        <taxon>Bacteria</taxon>
        <taxon>Bacillati</taxon>
        <taxon>Actinomycetota</taxon>
        <taxon>Actinomycetes</taxon>
        <taxon>Pseudonocardiales</taxon>
        <taxon>Pseudonocardiaceae</taxon>
        <taxon>Amycolatopsis</taxon>
    </lineage>
</organism>
<reference evidence="6 7" key="1">
    <citation type="submission" date="2023-06" db="EMBL/GenBank/DDBJ databases">
        <authorList>
            <person name="Oyuntsetseg B."/>
            <person name="Kim S.B."/>
        </authorList>
    </citation>
    <scope>NUCLEOTIDE SEQUENCE [LARGE SCALE GENOMIC DNA]</scope>
    <source>
        <strain evidence="6 7">2-15</strain>
    </source>
</reference>
<evidence type="ECO:0000256" key="3">
    <source>
        <dbReference type="ARBA" id="ARBA00023002"/>
    </source>
</evidence>
<dbReference type="SUPFAM" id="SSF51679">
    <property type="entry name" value="Bacterial luciferase-like"/>
    <property type="match status" value="1"/>
</dbReference>
<accession>A0A9Y2MV46</accession>
<keyword evidence="4" id="KW-0503">Monooxygenase</keyword>
<dbReference type="PANTHER" id="PTHR42847:SF4">
    <property type="entry name" value="ALKANESULFONATE MONOOXYGENASE-RELATED"/>
    <property type="match status" value="1"/>
</dbReference>
<gene>
    <name evidence="6" type="ORF">QRX50_34370</name>
</gene>
<dbReference type="Gene3D" id="3.20.20.30">
    <property type="entry name" value="Luciferase-like domain"/>
    <property type="match status" value="1"/>
</dbReference>
<dbReference type="CDD" id="cd01094">
    <property type="entry name" value="Alkanesulfonate_monoxygenase"/>
    <property type="match status" value="1"/>
</dbReference>
<keyword evidence="1" id="KW-0285">Flavoprotein</keyword>
<evidence type="ECO:0000313" key="6">
    <source>
        <dbReference type="EMBL" id="WIX76524.1"/>
    </source>
</evidence>
<proteinExistence type="predicted"/>
<dbReference type="PANTHER" id="PTHR42847">
    <property type="entry name" value="ALKANESULFONATE MONOOXYGENASE"/>
    <property type="match status" value="1"/>
</dbReference>
<sequence length="367" mass="39771">MVKPVADGKGFKLGLFSANCSSGLAVTKIPERWSGSWEDNLRLAELADAVGIDFLLPIARWIGYGGETNFHEGVLDPTTLAAALLARTRRITVFTTVHTAFNHPVVVAKQLATADLVGSGRAGINIVAGWNEPEYRALGADLPAEHDARYALAQEWWDVVRRIWTEDGRFDHEGRFFKLEGVEGMPKPPDGPLPVLNAGSSTQGRGFAARNADVAFTIVGGPEDGAGIVRSVRAEAERDHGRQVGVFTLGHVVCRPTRAEAEEYLRYYADEQADWAAVDNLMRLQGLHAQSFTPEMLATFRARFAAGHGSCPLIGTPDEVADRIAAFHEAGFAGMTLSFVDYVGELGYFAQEVLPRLEARGIRAPAG</sequence>
<dbReference type="GO" id="GO:0004497">
    <property type="term" value="F:monooxygenase activity"/>
    <property type="evidence" value="ECO:0007669"/>
    <property type="project" value="UniProtKB-KW"/>
</dbReference>
<dbReference type="Proteomes" id="UP001236014">
    <property type="component" value="Chromosome"/>
</dbReference>
<keyword evidence="3 6" id="KW-0560">Oxidoreductase</keyword>
<dbReference type="GO" id="GO:0016705">
    <property type="term" value="F:oxidoreductase activity, acting on paired donors, with incorporation or reduction of molecular oxygen"/>
    <property type="evidence" value="ECO:0007669"/>
    <property type="project" value="InterPro"/>
</dbReference>
<dbReference type="EC" id="1.-.-.-" evidence="6"/>
<dbReference type="InterPro" id="IPR036661">
    <property type="entry name" value="Luciferase-like_sf"/>
</dbReference>
<dbReference type="RefSeq" id="WP_285967272.1">
    <property type="nucleotide sequence ID" value="NZ_CP127294.1"/>
</dbReference>
<dbReference type="EMBL" id="CP127294">
    <property type="protein sequence ID" value="WIX76524.1"/>
    <property type="molecule type" value="Genomic_DNA"/>
</dbReference>
<evidence type="ECO:0000313" key="7">
    <source>
        <dbReference type="Proteomes" id="UP001236014"/>
    </source>
</evidence>
<dbReference type="Pfam" id="PF00296">
    <property type="entry name" value="Bac_luciferase"/>
    <property type="match status" value="1"/>
</dbReference>
<keyword evidence="7" id="KW-1185">Reference proteome</keyword>
<evidence type="ECO:0000256" key="2">
    <source>
        <dbReference type="ARBA" id="ARBA00022643"/>
    </source>
</evidence>
<keyword evidence="2" id="KW-0288">FMN</keyword>
<dbReference type="InterPro" id="IPR011251">
    <property type="entry name" value="Luciferase-like_dom"/>
</dbReference>
<protein>
    <submittedName>
        <fullName evidence="6">LLM class flavin-dependent oxidoreductase</fullName>
        <ecNumber evidence="6">1.-.-.-</ecNumber>
    </submittedName>
</protein>
<feature type="domain" description="Luciferase-like" evidence="5">
    <location>
        <begin position="14"/>
        <end position="332"/>
    </location>
</feature>
<dbReference type="InterPro" id="IPR050172">
    <property type="entry name" value="SsuD_RutA_monooxygenase"/>
</dbReference>
<dbReference type="KEGG" id="acab:QRX50_34370"/>
<evidence type="ECO:0000259" key="5">
    <source>
        <dbReference type="Pfam" id="PF00296"/>
    </source>
</evidence>
<evidence type="ECO:0000256" key="4">
    <source>
        <dbReference type="ARBA" id="ARBA00023033"/>
    </source>
</evidence>
<dbReference type="AlphaFoldDB" id="A0A9Y2MV46"/>
<evidence type="ECO:0000256" key="1">
    <source>
        <dbReference type="ARBA" id="ARBA00022630"/>
    </source>
</evidence>